<dbReference type="STRING" id="1848.SAMN05443637_11697"/>
<dbReference type="EMBL" id="FRAP01000016">
    <property type="protein sequence ID" value="SHL02212.1"/>
    <property type="molecule type" value="Genomic_DNA"/>
</dbReference>
<dbReference type="Proteomes" id="UP000184363">
    <property type="component" value="Unassembled WGS sequence"/>
</dbReference>
<organism evidence="1 2">
    <name type="scientific">Pseudonocardia thermophila</name>
    <dbReference type="NCBI Taxonomy" id="1848"/>
    <lineage>
        <taxon>Bacteria</taxon>
        <taxon>Bacillati</taxon>
        <taxon>Actinomycetota</taxon>
        <taxon>Actinomycetes</taxon>
        <taxon>Pseudonocardiales</taxon>
        <taxon>Pseudonocardiaceae</taxon>
        <taxon>Pseudonocardia</taxon>
    </lineage>
</organism>
<name>A0A1M6X877_PSETH</name>
<keyword evidence="2" id="KW-1185">Reference proteome</keyword>
<evidence type="ECO:0000313" key="2">
    <source>
        <dbReference type="Proteomes" id="UP000184363"/>
    </source>
</evidence>
<gene>
    <name evidence="1" type="ORF">SAMN05443637_11697</name>
</gene>
<sequence>MVILTPPGRSRPPRRSDERLGRVVLDGCSPERAVRFLTPLPLSPADRLAVASGNADELMGLKAVT</sequence>
<protein>
    <submittedName>
        <fullName evidence="1">Uncharacterized protein</fullName>
    </submittedName>
</protein>
<reference evidence="1 2" key="1">
    <citation type="submission" date="2016-11" db="EMBL/GenBank/DDBJ databases">
        <authorList>
            <person name="Jaros S."/>
            <person name="Januszkiewicz K."/>
            <person name="Wedrychowicz H."/>
        </authorList>
    </citation>
    <scope>NUCLEOTIDE SEQUENCE [LARGE SCALE GENOMIC DNA]</scope>
    <source>
        <strain evidence="1 2">DSM 43832</strain>
    </source>
</reference>
<evidence type="ECO:0000313" key="1">
    <source>
        <dbReference type="EMBL" id="SHL02212.1"/>
    </source>
</evidence>
<dbReference type="AlphaFoldDB" id="A0A1M6X877"/>
<accession>A0A1M6X877</accession>
<proteinExistence type="predicted"/>